<evidence type="ECO:0000313" key="2">
    <source>
        <dbReference type="EMBL" id="OGZ62641.1"/>
    </source>
</evidence>
<name>A0A1G2HK97_9BACT</name>
<sequence>MKKILLGNKKVKNKQIVIFEGQKIRRLWDEKKEIWYFSVIDIIVALTNSVNPRDYWFKMKIRTKTEEGAELSTFCRRLKLPASDGKYYLTDVANIEGILRIIQSIPSPKAEPLKLWLARVGYERIQETTDPEKSINRGRTNWQRMGRSRKWIQQRMMGQEIRNKLTDYWKDNEVKEKDEYAILTNIIHQEWSDLSVKEHKSFKNLKAQNLRDHMTDAELVFTALAELSTRQIAETEKAKGFEENRIPAKKGGRIAKNARLELENKTGKKVVSGDNFLGTAKNNKRLK</sequence>
<dbReference type="Pfam" id="PF02498">
    <property type="entry name" value="Bro-N"/>
    <property type="match status" value="1"/>
</dbReference>
<dbReference type="SMART" id="SM01040">
    <property type="entry name" value="Bro-N"/>
    <property type="match status" value="1"/>
</dbReference>
<organism evidence="2 3">
    <name type="scientific">Candidatus Staskawiczbacteria bacterium RIFCSPHIGHO2_01_FULL_36_16</name>
    <dbReference type="NCBI Taxonomy" id="1802200"/>
    <lineage>
        <taxon>Bacteria</taxon>
        <taxon>Candidatus Staskawicziibacteriota</taxon>
    </lineage>
</organism>
<gene>
    <name evidence="2" type="ORF">A2812_01415</name>
</gene>
<proteinExistence type="predicted"/>
<dbReference type="Proteomes" id="UP000177190">
    <property type="component" value="Unassembled WGS sequence"/>
</dbReference>
<evidence type="ECO:0000313" key="3">
    <source>
        <dbReference type="Proteomes" id="UP000177190"/>
    </source>
</evidence>
<accession>A0A1G2HK97</accession>
<reference evidence="2 3" key="1">
    <citation type="journal article" date="2016" name="Nat. Commun.">
        <title>Thousands of microbial genomes shed light on interconnected biogeochemical processes in an aquifer system.</title>
        <authorList>
            <person name="Anantharaman K."/>
            <person name="Brown C.T."/>
            <person name="Hug L.A."/>
            <person name="Sharon I."/>
            <person name="Castelle C.J."/>
            <person name="Probst A.J."/>
            <person name="Thomas B.C."/>
            <person name="Singh A."/>
            <person name="Wilkins M.J."/>
            <person name="Karaoz U."/>
            <person name="Brodie E.L."/>
            <person name="Williams K.H."/>
            <person name="Hubbard S.S."/>
            <person name="Banfield J.F."/>
        </authorList>
    </citation>
    <scope>NUCLEOTIDE SEQUENCE [LARGE SCALE GENOMIC DNA]</scope>
</reference>
<feature type="domain" description="Bro-N" evidence="1">
    <location>
        <begin position="23"/>
        <end position="123"/>
    </location>
</feature>
<dbReference type="AlphaFoldDB" id="A0A1G2HK97"/>
<comment type="caution">
    <text evidence="2">The sequence shown here is derived from an EMBL/GenBank/DDBJ whole genome shotgun (WGS) entry which is preliminary data.</text>
</comment>
<dbReference type="InterPro" id="IPR003497">
    <property type="entry name" value="BRO_N_domain"/>
</dbReference>
<protein>
    <submittedName>
        <fullName evidence="2">Antirepressor</fullName>
    </submittedName>
</protein>
<evidence type="ECO:0000259" key="1">
    <source>
        <dbReference type="SMART" id="SM01040"/>
    </source>
</evidence>
<dbReference type="EMBL" id="MHOM01000054">
    <property type="protein sequence ID" value="OGZ62641.1"/>
    <property type="molecule type" value="Genomic_DNA"/>
</dbReference>